<feature type="compositionally biased region" description="Basic and acidic residues" evidence="2">
    <location>
        <begin position="688"/>
        <end position="697"/>
    </location>
</feature>
<proteinExistence type="predicted"/>
<evidence type="ECO:0000313" key="5">
    <source>
        <dbReference type="Proteomes" id="UP001212401"/>
    </source>
</evidence>
<evidence type="ECO:0000256" key="2">
    <source>
        <dbReference type="SAM" id="MobiDB-lite"/>
    </source>
</evidence>
<dbReference type="NCBIfam" id="TIGR02675">
    <property type="entry name" value="tape_meas_nterm"/>
    <property type="match status" value="1"/>
</dbReference>
<comment type="caution">
    <text evidence="4">The sequence shown here is derived from an EMBL/GenBank/DDBJ whole genome shotgun (WGS) entry which is preliminary data.</text>
</comment>
<dbReference type="EMBL" id="JAKHPH010000020">
    <property type="protein sequence ID" value="MCZ3668075.1"/>
    <property type="molecule type" value="Genomic_DNA"/>
</dbReference>
<protein>
    <submittedName>
        <fullName evidence="4">Tape measure protein</fullName>
    </submittedName>
</protein>
<reference evidence="4" key="1">
    <citation type="submission" date="2022-01" db="EMBL/GenBank/DDBJ databases">
        <title>VMRC isolate genome collection.</title>
        <authorList>
            <person name="France M."/>
            <person name="Rutt L."/>
            <person name="Humphrys M."/>
            <person name="Ravel J."/>
        </authorList>
    </citation>
    <scope>NUCLEOTIDE SEQUENCE</scope>
    <source>
        <strain evidence="4">C0048A1</strain>
    </source>
</reference>
<evidence type="ECO:0000259" key="3">
    <source>
        <dbReference type="Pfam" id="PF20155"/>
    </source>
</evidence>
<accession>A0AAW5WUU2</accession>
<dbReference type="InterPro" id="IPR013491">
    <property type="entry name" value="Tape_meas_N"/>
</dbReference>
<feature type="domain" description="Tape measure protein N-terminal" evidence="3">
    <location>
        <begin position="166"/>
        <end position="349"/>
    </location>
</feature>
<feature type="coiled-coil region" evidence="1">
    <location>
        <begin position="713"/>
        <end position="760"/>
    </location>
</feature>
<dbReference type="RefSeq" id="WP_269296125.1">
    <property type="nucleotide sequence ID" value="NZ_JAKHPH010000020.1"/>
</dbReference>
<gene>
    <name evidence="4" type="ORF">L2724_07240</name>
</gene>
<keyword evidence="1" id="KW-0175">Coiled coil</keyword>
<sequence>MPAIIAEKQIVVKVIDKVTEPISLMNQKLTDFVQKFSELDQKMNSGASAQNLFKQSLNEVRASASETAEATKRLDHTIGGLHDKKVEIKADTTQANEKTSEFERTVNELKSPIIKPKMDNSELNKDAKETEGIGHSLTKSFVFGGMITNGINNIVGSLKSWAVEGYNAAKAGTEVAERWKNLGMTDAEVKQVGATVKDLKENSNLSGAAVGNLVTRFYGFTGSTEKARELATGIGSLADKMKLSNDQADAFANGLTRIETSGKVTSQSLGRLERSAPGLTKALQEASGMSKKAFDDLLASGKMTSDQFNDILSKASNDWKENSSEWNKTADGALHHMQVSWADTKKALMAPLVSVSATGLDSLSKALDNKETQRAIAQLGQGIANVAKAMSDWLTPQHAKDLVTVLEALTRIGSVIAKGAWKSFELIVEALGAPFRLLSGNSSKSADGFDKFADALDHISKNKIAMTVLEGIGGILMTQFAYGKLFKIASGLLGIDGALGKISGLKFSGHLFGDLFTNLGRLSKIKINPANWFKGINFSFVGKGIATRLAGGISIGLGAVDILRGFTGSHIHNRAQMIGKGFGTIAGTAAGMALTPVLGPFGPIVGSMLGGLIGGKLGPGLSKAFKGSIKFFKDILKGDWSDAFSGIAKGFKSMWKSVIGWAKDTWKKVKDWWNGTDSSSSSNSSSHKSSEPSEKKIRSLGGNHYSKTDIANVKQMNRAIIEYTRSLKSLKQVIKHNDPTKQLNSMNKRLKEFVKQLQKEVKPLDKASKDFKIFGKSTKTMANSIKSLTGKHGLGEFDKDISKLDKDMKHSKVGEYFDRLAKSIKKSKLADEFKSLTKYLGAMVKDWEHLIKPLKSADKEFNSFEKTISKLSNKKTGLSKVDSDLKTLSKDLVKYNFAKTLSKQMQEANKAVGKHGFVKEFGNMIISIEAGLKSFNKSFSREWDSVWRNLDRDVDRALTRADRAEYHGFNSLRSTENGFESSFKKSWSDWLDDIVSEFRSGFNKLPEIAGKSMSEIVSRLNKGISGINKVIGDFGGDKKLGTISYAHGTIAHPGGKAVLNDGLTAHKQEIVWEPSHGFSLPQGQNTVHDLEEGAMVIDAPHAHPILSRLGIPHYADGTLSDEEMDKLAEQFENNPVSASKQLMLKLTDWNSSVPIIPSFGKSLAIGLSRGIANVLKDLLGEVKEPINGDWTRVIRSAAAKMHFHIADWQVQKLLRQIATESGGDEKVSQKVWDQNMASGNPAQGLLQFIPSTFNTWAMPGHHNILSGFDQIMAAINALNHGGEGGWGNIGNGHGWASGVHMTHPDIALIGDNAEHDEYVINPYNSQAIPLMRDAWQKMEMVHPELRSTASAGRFNGQVVALLQKTIETIKSINLQPVLPVDETRRMINKQNATDWRMAMRG</sequence>
<evidence type="ECO:0000313" key="4">
    <source>
        <dbReference type="EMBL" id="MCZ3668075.1"/>
    </source>
</evidence>
<feature type="compositionally biased region" description="Low complexity" evidence="2">
    <location>
        <begin position="678"/>
        <end position="687"/>
    </location>
</feature>
<dbReference type="InterPro" id="IPR023346">
    <property type="entry name" value="Lysozyme-like_dom_sf"/>
</dbReference>
<name>A0AAW5WUU2_9LACO</name>
<dbReference type="SUPFAM" id="SSF53955">
    <property type="entry name" value="Lysozyme-like"/>
    <property type="match status" value="1"/>
</dbReference>
<dbReference type="Proteomes" id="UP001212401">
    <property type="component" value="Unassembled WGS sequence"/>
</dbReference>
<feature type="region of interest" description="Disordered" evidence="2">
    <location>
        <begin position="675"/>
        <end position="703"/>
    </location>
</feature>
<organism evidence="4 5">
    <name type="scientific">Limosilactobacillus vaginalis</name>
    <dbReference type="NCBI Taxonomy" id="1633"/>
    <lineage>
        <taxon>Bacteria</taxon>
        <taxon>Bacillati</taxon>
        <taxon>Bacillota</taxon>
        <taxon>Bacilli</taxon>
        <taxon>Lactobacillales</taxon>
        <taxon>Lactobacillaceae</taxon>
        <taxon>Limosilactobacillus</taxon>
    </lineage>
</organism>
<evidence type="ECO:0000256" key="1">
    <source>
        <dbReference type="SAM" id="Coils"/>
    </source>
</evidence>
<dbReference type="Pfam" id="PF20155">
    <property type="entry name" value="TMP_3"/>
    <property type="match status" value="1"/>
</dbReference>